<gene>
    <name evidence="1" type="ORF">GCM10023331_03990</name>
</gene>
<protein>
    <submittedName>
        <fullName evidence="1">Uncharacterized protein</fullName>
    </submittedName>
</protein>
<comment type="caution">
    <text evidence="1">The sequence shown here is derived from an EMBL/GenBank/DDBJ whole genome shotgun (WGS) entry which is preliminary data.</text>
</comment>
<dbReference type="RefSeq" id="WP_345368760.1">
    <property type="nucleotide sequence ID" value="NZ_BAABJX010000007.1"/>
</dbReference>
<sequence length="232" mass="26178">MKQPILTQLLKNLSLISLLFLTTSHRLSTYTPSISVENHPLSKVTDFYVFESPSTSSNMVFACNVGGMLGPEETKNSGFQEAFMYEFNIDTDRDGKEELLIQVIFRDGEAIVYGPQQVDGDQEILIAQAERTAFKITPWGEDPVIGYNKKLGLKAFVGLRDNTSFMDYYQMLEIFQQAKEGGQKVIKQFREAAGDTFAGTNTRSIVLELPKNSLGNTDVNTFYTWVEVKVRR</sequence>
<dbReference type="Pfam" id="PF14224">
    <property type="entry name" value="DUF4331"/>
    <property type="match status" value="1"/>
</dbReference>
<proteinExistence type="predicted"/>
<name>A0ABP9CYK2_9BACT</name>
<dbReference type="InterPro" id="IPR025566">
    <property type="entry name" value="DUF4331"/>
</dbReference>
<keyword evidence="2" id="KW-1185">Reference proteome</keyword>
<organism evidence="1 2">
    <name type="scientific">Algivirga pacifica</name>
    <dbReference type="NCBI Taxonomy" id="1162670"/>
    <lineage>
        <taxon>Bacteria</taxon>
        <taxon>Pseudomonadati</taxon>
        <taxon>Bacteroidota</taxon>
        <taxon>Cytophagia</taxon>
        <taxon>Cytophagales</taxon>
        <taxon>Flammeovirgaceae</taxon>
        <taxon>Algivirga</taxon>
    </lineage>
</organism>
<reference evidence="2" key="1">
    <citation type="journal article" date="2019" name="Int. J. Syst. Evol. Microbiol.">
        <title>The Global Catalogue of Microorganisms (GCM) 10K type strain sequencing project: providing services to taxonomists for standard genome sequencing and annotation.</title>
        <authorList>
            <consortium name="The Broad Institute Genomics Platform"/>
            <consortium name="The Broad Institute Genome Sequencing Center for Infectious Disease"/>
            <person name="Wu L."/>
            <person name="Ma J."/>
        </authorList>
    </citation>
    <scope>NUCLEOTIDE SEQUENCE [LARGE SCALE GENOMIC DNA]</scope>
    <source>
        <strain evidence="2">JCM 18326</strain>
    </source>
</reference>
<accession>A0ABP9CYK2</accession>
<evidence type="ECO:0000313" key="2">
    <source>
        <dbReference type="Proteomes" id="UP001500298"/>
    </source>
</evidence>
<dbReference type="EMBL" id="BAABJX010000007">
    <property type="protein sequence ID" value="GAA4822819.1"/>
    <property type="molecule type" value="Genomic_DNA"/>
</dbReference>
<evidence type="ECO:0000313" key="1">
    <source>
        <dbReference type="EMBL" id="GAA4822819.1"/>
    </source>
</evidence>
<dbReference type="Proteomes" id="UP001500298">
    <property type="component" value="Unassembled WGS sequence"/>
</dbReference>